<reference evidence="2 3" key="1">
    <citation type="submission" date="2018-11" db="EMBL/GenBank/DDBJ databases">
        <authorList>
            <consortium name="Pathogen Informatics"/>
        </authorList>
    </citation>
    <scope>NUCLEOTIDE SEQUENCE [LARGE SCALE GENOMIC DNA]</scope>
    <source>
        <strain evidence="2 3">Zambia</strain>
    </source>
</reference>
<evidence type="ECO:0000313" key="2">
    <source>
        <dbReference type="EMBL" id="VDO52559.1"/>
    </source>
</evidence>
<organism evidence="2 3">
    <name type="scientific">Schistosoma margrebowiei</name>
    <dbReference type="NCBI Taxonomy" id="48269"/>
    <lineage>
        <taxon>Eukaryota</taxon>
        <taxon>Metazoa</taxon>
        <taxon>Spiralia</taxon>
        <taxon>Lophotrochozoa</taxon>
        <taxon>Platyhelminthes</taxon>
        <taxon>Trematoda</taxon>
        <taxon>Digenea</taxon>
        <taxon>Strigeidida</taxon>
        <taxon>Schistosomatoidea</taxon>
        <taxon>Schistosomatidae</taxon>
        <taxon>Schistosoma</taxon>
    </lineage>
</organism>
<feature type="region of interest" description="Disordered" evidence="1">
    <location>
        <begin position="70"/>
        <end position="101"/>
    </location>
</feature>
<sequence>MNINTDRCRLSGLKLESGLFSPTKAVADDIRPMDVENAVLALPILAFTSESETPCSSMMVPRYMERSNNVGYREGQSNSNGNEEIQFGNTGNQRNPLDRSWTEKAATGEMLLYSGHEEDNAPHTQGVALMLSKVARNAL</sequence>
<proteinExistence type="predicted"/>
<feature type="non-terminal residue" evidence="2">
    <location>
        <position position="139"/>
    </location>
</feature>
<accession>A0A183LD07</accession>
<gene>
    <name evidence="2" type="ORF">SMRZ_LOCUS1682</name>
</gene>
<evidence type="ECO:0000256" key="1">
    <source>
        <dbReference type="SAM" id="MobiDB-lite"/>
    </source>
</evidence>
<protein>
    <submittedName>
        <fullName evidence="2">Uncharacterized protein</fullName>
    </submittedName>
</protein>
<evidence type="ECO:0000313" key="3">
    <source>
        <dbReference type="Proteomes" id="UP000277204"/>
    </source>
</evidence>
<dbReference type="EMBL" id="UZAI01000386">
    <property type="protein sequence ID" value="VDO52559.1"/>
    <property type="molecule type" value="Genomic_DNA"/>
</dbReference>
<feature type="compositionally biased region" description="Polar residues" evidence="1">
    <location>
        <begin position="70"/>
        <end position="95"/>
    </location>
</feature>
<keyword evidence="3" id="KW-1185">Reference proteome</keyword>
<dbReference type="Proteomes" id="UP000277204">
    <property type="component" value="Unassembled WGS sequence"/>
</dbReference>
<name>A0A183LD07_9TREM</name>
<dbReference type="AlphaFoldDB" id="A0A183LD07"/>